<evidence type="ECO:0000256" key="7">
    <source>
        <dbReference type="SAM" id="Coils"/>
    </source>
</evidence>
<dbReference type="PROSITE" id="PS00411">
    <property type="entry name" value="KINESIN_MOTOR_1"/>
    <property type="match status" value="1"/>
</dbReference>
<accession>A0ABQ8HS40</accession>
<evidence type="ECO:0000256" key="5">
    <source>
        <dbReference type="ARBA" id="ARBA00023175"/>
    </source>
</evidence>
<dbReference type="PANTHER" id="PTHR47968">
    <property type="entry name" value="CENTROMERE PROTEIN E"/>
    <property type="match status" value="1"/>
</dbReference>
<feature type="compositionally biased region" description="Low complexity" evidence="8">
    <location>
        <begin position="911"/>
        <end position="920"/>
    </location>
</feature>
<name>A0ABQ8HS40_9ROSI</name>
<sequence>MIRNLRRISSTWDITNLDRVAYFKDSQHPICPSVPAASIQDCTINITTRADSEATVFDQPTQSLRTWGLNGSLLHTKRASQHEQANSSEDTIQRIHSRMGRANDKLMAIIPHGGYNSCLNLCLILFVVCYFHACKVFIGFLFHTVCICYLSSEKKKDYLREVVEKSESKRPMGGEELIPGDAQALPLPSGQEEKILVLVRLRPLNDKEISRNDVSDWECINNSTIIFKNSLPERSMFPAAYTFDRVFGYDCPTRQIYEDGAKEVTLSVVSGINSTIFAYGQTSSGKTYTMRGITELAVSDIYNYVERHKEREFVLKFSAMEIYNEAVRDLLSTDTTPLRLLDDPERGTVVEKLIEETLEDWSHLKELLSICEAQRQIGETSLNETSSRSHQILRLTIESSAREYLGADKSSTLAATVNFVDLAGSERASQSLSAGARLKEGCHINRSLLTLGTVIRKLSKGRNQHIPYRDSKLTRILQNSIGGNAKTAIICTMSPARSHVEQSRNTLLFASCAKEVSTNAHVNVVMSDKALVKQLQKELARLESEVKSIGSAPVRSNSAALLKEKELIIEQMDKEIRELTRQRDLAHSRVEKLLQTPREDQVSSLDQYSTVGSSDINSPHFHLGPRTGNTSKNFDRTDSQYFQLSEYPEENFLLDDSTPKFIGLDPCQGWEESPKKIDEETESTCKEVRCIEVEDSSMNRKIEADIFLNGPEEDKEVKSSMTEDTISSRRKEDKESITMIGSPTCDAMKQKIQELQKTIEYLVSLYPLERSPCSAEEDISTSKRIQMNRSTSCRAVLMSKPSSVWFEKSKQNENAPTSYSDGPGGFYQNISESKYGANKTGTLSRKDSQTSNSSASLDEEDITNIHEQNDNAPSSLWYYREEQDVDKPTIGTESENNAKIGSLSRKDSQTSISSVSMDSPSIKESEAEDDASVHDLINETSKPESQKQCDDNLVQETTADTKMSTNNVEEAGLDSVQDALPPQSDWPAEFERKRKEIIELWNACHVPLVHRTYFFLLFKGDPSDSVYLEVEIRRLSFLNSGKRANLLTPASSSRDLQREREILSKQIHQKFPRKERENLYKKWNISLNTKQRSVQLARRIWTETQDMNHINESAALVAKLVGFIQPGQAPKEIFGLSFLPRSSNRRSYSWSMSSLI</sequence>
<feature type="compositionally biased region" description="Polar residues" evidence="8">
    <location>
        <begin position="839"/>
        <end position="856"/>
    </location>
</feature>
<evidence type="ECO:0000256" key="9">
    <source>
        <dbReference type="SAM" id="Phobius"/>
    </source>
</evidence>
<dbReference type="Proteomes" id="UP000827721">
    <property type="component" value="Unassembled WGS sequence"/>
</dbReference>
<protein>
    <recommendedName>
        <fullName evidence="10">Kinesin motor domain-containing protein</fullName>
    </recommendedName>
</protein>
<dbReference type="CDD" id="cd01374">
    <property type="entry name" value="KISc_CENP_E"/>
    <property type="match status" value="1"/>
</dbReference>
<organism evidence="11 12">
    <name type="scientific">Xanthoceras sorbifolium</name>
    <dbReference type="NCBI Taxonomy" id="99658"/>
    <lineage>
        <taxon>Eukaryota</taxon>
        <taxon>Viridiplantae</taxon>
        <taxon>Streptophyta</taxon>
        <taxon>Embryophyta</taxon>
        <taxon>Tracheophyta</taxon>
        <taxon>Spermatophyta</taxon>
        <taxon>Magnoliopsida</taxon>
        <taxon>eudicotyledons</taxon>
        <taxon>Gunneridae</taxon>
        <taxon>Pentapetalae</taxon>
        <taxon>rosids</taxon>
        <taxon>malvids</taxon>
        <taxon>Sapindales</taxon>
        <taxon>Sapindaceae</taxon>
        <taxon>Xanthoceroideae</taxon>
        <taxon>Xanthoceras</taxon>
    </lineage>
</organism>
<dbReference type="SMART" id="SM00129">
    <property type="entry name" value="KISc"/>
    <property type="match status" value="1"/>
</dbReference>
<dbReference type="InterPro" id="IPR036961">
    <property type="entry name" value="Kinesin_motor_dom_sf"/>
</dbReference>
<evidence type="ECO:0000259" key="10">
    <source>
        <dbReference type="PROSITE" id="PS50067"/>
    </source>
</evidence>
<feature type="compositionally biased region" description="Basic and acidic residues" evidence="8">
    <location>
        <begin position="921"/>
        <end position="932"/>
    </location>
</feature>
<feature type="binding site" evidence="6">
    <location>
        <begin position="280"/>
        <end position="287"/>
    </location>
    <ligand>
        <name>ATP</name>
        <dbReference type="ChEBI" id="CHEBI:30616"/>
    </ligand>
</feature>
<evidence type="ECO:0000256" key="6">
    <source>
        <dbReference type="PROSITE-ProRule" id="PRU00283"/>
    </source>
</evidence>
<dbReference type="PROSITE" id="PS50067">
    <property type="entry name" value="KINESIN_MOTOR_2"/>
    <property type="match status" value="1"/>
</dbReference>
<keyword evidence="3 6" id="KW-0547">Nucleotide-binding</keyword>
<evidence type="ECO:0000313" key="11">
    <source>
        <dbReference type="EMBL" id="KAH7567180.1"/>
    </source>
</evidence>
<evidence type="ECO:0000256" key="2">
    <source>
        <dbReference type="ARBA" id="ARBA00022701"/>
    </source>
</evidence>
<dbReference type="InterPro" id="IPR027417">
    <property type="entry name" value="P-loop_NTPase"/>
</dbReference>
<dbReference type="PRINTS" id="PR00380">
    <property type="entry name" value="KINESINHEAVY"/>
</dbReference>
<dbReference type="InterPro" id="IPR027640">
    <property type="entry name" value="Kinesin-like_fam"/>
</dbReference>
<keyword evidence="5 6" id="KW-0505">Motor protein</keyword>
<feature type="region of interest" description="Disordered" evidence="8">
    <location>
        <begin position="838"/>
        <end position="875"/>
    </location>
</feature>
<keyword evidence="7" id="KW-0175">Coiled coil</keyword>
<evidence type="ECO:0000256" key="1">
    <source>
        <dbReference type="ARBA" id="ARBA00007310"/>
    </source>
</evidence>
<dbReference type="InterPro" id="IPR001752">
    <property type="entry name" value="Kinesin_motor_dom"/>
</dbReference>
<evidence type="ECO:0000256" key="3">
    <source>
        <dbReference type="ARBA" id="ARBA00022741"/>
    </source>
</evidence>
<dbReference type="PANTHER" id="PTHR47968:SF54">
    <property type="entry name" value="KINESIN-LIKE PROTEIN NACK2"/>
    <property type="match status" value="1"/>
</dbReference>
<dbReference type="SUPFAM" id="SSF52540">
    <property type="entry name" value="P-loop containing nucleoside triphosphate hydrolases"/>
    <property type="match status" value="1"/>
</dbReference>
<dbReference type="InterPro" id="IPR019821">
    <property type="entry name" value="Kinesin_motor_CS"/>
</dbReference>
<keyword evidence="9" id="KW-0472">Membrane</keyword>
<keyword evidence="12" id="KW-1185">Reference proteome</keyword>
<feature type="domain" description="Kinesin motor" evidence="10">
    <location>
        <begin position="194"/>
        <end position="516"/>
    </location>
</feature>
<feature type="compositionally biased region" description="Basic and acidic residues" evidence="8">
    <location>
        <begin position="726"/>
        <end position="736"/>
    </location>
</feature>
<evidence type="ECO:0000313" key="12">
    <source>
        <dbReference type="Proteomes" id="UP000827721"/>
    </source>
</evidence>
<dbReference type="Gene3D" id="3.40.850.10">
    <property type="entry name" value="Kinesin motor domain"/>
    <property type="match status" value="1"/>
</dbReference>
<feature type="region of interest" description="Disordered" evidence="8">
    <location>
        <begin position="888"/>
        <end position="932"/>
    </location>
</feature>
<comment type="similarity">
    <text evidence="1">Belongs to the TRAFAC class myosin-kinesin ATPase superfamily. Kinesin family. KIN-7 subfamily.</text>
</comment>
<dbReference type="EMBL" id="JAFEMO010000007">
    <property type="protein sequence ID" value="KAH7567180.1"/>
    <property type="molecule type" value="Genomic_DNA"/>
</dbReference>
<dbReference type="InterPro" id="IPR021881">
    <property type="entry name" value="NACK_C"/>
</dbReference>
<evidence type="ECO:0000256" key="4">
    <source>
        <dbReference type="ARBA" id="ARBA00022840"/>
    </source>
</evidence>
<dbReference type="Pfam" id="PF00225">
    <property type="entry name" value="Kinesin"/>
    <property type="match status" value="1"/>
</dbReference>
<feature type="region of interest" description="Disordered" evidence="8">
    <location>
        <begin position="714"/>
        <end position="736"/>
    </location>
</feature>
<feature type="transmembrane region" description="Helical" evidence="9">
    <location>
        <begin position="118"/>
        <end position="142"/>
    </location>
</feature>
<proteinExistence type="inferred from homology"/>
<gene>
    <name evidence="11" type="ORF">JRO89_XS07G0028100</name>
</gene>
<dbReference type="Pfam" id="PF11995">
    <property type="entry name" value="DUF3490"/>
    <property type="match status" value="1"/>
</dbReference>
<keyword evidence="4 6" id="KW-0067">ATP-binding</keyword>
<keyword evidence="9" id="KW-1133">Transmembrane helix</keyword>
<evidence type="ECO:0000256" key="8">
    <source>
        <dbReference type="SAM" id="MobiDB-lite"/>
    </source>
</evidence>
<keyword evidence="2" id="KW-0493">Microtubule</keyword>
<comment type="caution">
    <text evidence="11">The sequence shown here is derived from an EMBL/GenBank/DDBJ whole genome shotgun (WGS) entry which is preliminary data.</text>
</comment>
<feature type="coiled-coil region" evidence="7">
    <location>
        <begin position="525"/>
        <end position="596"/>
    </location>
</feature>
<reference evidence="11 12" key="1">
    <citation type="submission" date="2021-02" db="EMBL/GenBank/DDBJ databases">
        <title>Plant Genome Project.</title>
        <authorList>
            <person name="Zhang R.-G."/>
        </authorList>
    </citation>
    <scope>NUCLEOTIDE SEQUENCE [LARGE SCALE GENOMIC DNA]</scope>
    <source>
        <tissue evidence="11">Leaves</tissue>
    </source>
</reference>
<keyword evidence="9" id="KW-0812">Transmembrane</keyword>